<reference evidence="3" key="1">
    <citation type="submission" date="2016-10" db="EMBL/GenBank/DDBJ databases">
        <authorList>
            <person name="Varghese N."/>
            <person name="Submissions S."/>
        </authorList>
    </citation>
    <scope>NUCLEOTIDE SEQUENCE [LARGE SCALE GENOMIC DNA]</scope>
    <source>
        <strain evidence="3">LMG 26031</strain>
    </source>
</reference>
<evidence type="ECO:0000313" key="2">
    <source>
        <dbReference type="EMBL" id="SEK10659.1"/>
    </source>
</evidence>
<keyword evidence="3" id="KW-1185">Reference proteome</keyword>
<evidence type="ECO:0000313" key="3">
    <source>
        <dbReference type="Proteomes" id="UP000198866"/>
    </source>
</evidence>
<protein>
    <submittedName>
        <fullName evidence="2">Uncharacterized protein</fullName>
    </submittedName>
</protein>
<evidence type="ECO:0000256" key="1">
    <source>
        <dbReference type="SAM" id="MobiDB-lite"/>
    </source>
</evidence>
<accession>A0A1H7E9T6</accession>
<feature type="region of interest" description="Disordered" evidence="1">
    <location>
        <begin position="77"/>
        <end position="111"/>
    </location>
</feature>
<sequence>MSSHDNRDGGFAVTCGPVLQAIVEGRRHAQSVFRMRVPGASCQPVYPMSKAIASSTGFTPPGTSGASAGARLLRRLQPLPPSSRQPPNFSTPESVPPPTRTRTRSLPVSPRRCSDLAMYHKTCSDTQRNARLAFEAYRKHQSRHARGLCAEGALKASRPTLGKQGTLPWLPPIRHPSGGWYEHTPCRSRSEGLLPRAPDDASKTLRPVQWLYPHMPRRRGPRMSSHRLAHWTPSHVTQMLPALSALRMPAGQS</sequence>
<name>A0A1H7E9T6_9BURK</name>
<dbReference type="AlphaFoldDB" id="A0A1H7E9T6"/>
<proteinExistence type="predicted"/>
<dbReference type="Proteomes" id="UP000198866">
    <property type="component" value="Unassembled WGS sequence"/>
</dbReference>
<gene>
    <name evidence="2" type="ORF">SAMN05192539_104858</name>
</gene>
<organism evidence="2 3">
    <name type="scientific">Paraburkholderia diazotrophica</name>
    <dbReference type="NCBI Taxonomy" id="667676"/>
    <lineage>
        <taxon>Bacteria</taxon>
        <taxon>Pseudomonadati</taxon>
        <taxon>Pseudomonadota</taxon>
        <taxon>Betaproteobacteria</taxon>
        <taxon>Burkholderiales</taxon>
        <taxon>Burkholderiaceae</taxon>
        <taxon>Paraburkholderia</taxon>
    </lineage>
</organism>
<dbReference type="EMBL" id="FNYE01000048">
    <property type="protein sequence ID" value="SEK10659.1"/>
    <property type="molecule type" value="Genomic_DNA"/>
</dbReference>